<evidence type="ECO:0000256" key="6">
    <source>
        <dbReference type="ARBA" id="ARBA00023136"/>
    </source>
</evidence>
<comment type="similarity">
    <text evidence="2">Belongs to the bacterial sugar transferase family.</text>
</comment>
<dbReference type="RefSeq" id="WP_015692891.1">
    <property type="nucleotide sequence ID" value="NC_016940.1"/>
</dbReference>
<evidence type="ECO:0000256" key="2">
    <source>
        <dbReference type="ARBA" id="ARBA00006464"/>
    </source>
</evidence>
<keyword evidence="10" id="KW-1185">Reference proteome</keyword>
<dbReference type="InterPro" id="IPR017475">
    <property type="entry name" value="EPS_sugar_tfrase"/>
</dbReference>
<dbReference type="AlphaFoldDB" id="H6L6N3"/>
<name>H6L6N3_SAPGL</name>
<dbReference type="Gene3D" id="3.40.50.720">
    <property type="entry name" value="NAD(P)-binding Rossmann-like Domain"/>
    <property type="match status" value="1"/>
</dbReference>
<dbReference type="PANTHER" id="PTHR30576:SF0">
    <property type="entry name" value="UNDECAPRENYL-PHOSPHATE N-ACETYLGALACTOSAMINYL 1-PHOSPHATE TRANSFERASE-RELATED"/>
    <property type="match status" value="1"/>
</dbReference>
<dbReference type="InterPro" id="IPR003362">
    <property type="entry name" value="Bact_transf"/>
</dbReference>
<evidence type="ECO:0000256" key="3">
    <source>
        <dbReference type="ARBA" id="ARBA00022679"/>
    </source>
</evidence>
<evidence type="ECO:0000256" key="4">
    <source>
        <dbReference type="ARBA" id="ARBA00022692"/>
    </source>
</evidence>
<organism evidence="9 10">
    <name type="scientific">Saprospira grandis (strain Lewin)</name>
    <dbReference type="NCBI Taxonomy" id="984262"/>
    <lineage>
        <taxon>Bacteria</taxon>
        <taxon>Pseudomonadati</taxon>
        <taxon>Bacteroidota</taxon>
        <taxon>Saprospiria</taxon>
        <taxon>Saprospirales</taxon>
        <taxon>Saprospiraceae</taxon>
        <taxon>Saprospira</taxon>
    </lineage>
</organism>
<dbReference type="OrthoDB" id="9808602at2"/>
<sequence>MKKQALGLWLYILLDYLTATFAWCLFFIFRKIALERIAPFHWDWLWKDPNFIFGFLAIPPAWLLLYALTDSYRNIYRMSRTTEFLRSLASIFLGSLVLFFSILLNDLPNYSEGYRAYYASFGALFGLQFVLTFLARMFLLGRAHARVQKGEIRFKTLLIGSRERAAQLYAEIEEGQTAGYYEFVGALALNEQPLNYGLPYLGQIEELENVLQEQEIQEVILALETDEQQQLSFLLNALAGRPLLIKVSPEMYEILLGKVKMSNVYDAALIEISPKFMPLWFSVLKRAIDLISSSLFLLIFAPLYAYIALRVRLSSAGPIFYLQERVGRGGQPFFIYKFRSMYTDAEQNGPQLSKDADDRCTPWGRIMRKYRLDELPQFWNVLRGDMSLVGPRPERQFYIDQIAQKAPHVRHLQRVRPGITSWGQVKYGYASNVEEMIQRLKYDILYIENISLALDIKILFHTVLVIVKGEGK</sequence>
<feature type="transmembrane region" description="Helical" evidence="7">
    <location>
        <begin position="116"/>
        <end position="139"/>
    </location>
</feature>
<dbReference type="GO" id="GO:0016780">
    <property type="term" value="F:phosphotransferase activity, for other substituted phosphate groups"/>
    <property type="evidence" value="ECO:0007669"/>
    <property type="project" value="TreeGrafter"/>
</dbReference>
<protein>
    <submittedName>
        <fullName evidence="9">Sugar transferase</fullName>
    </submittedName>
</protein>
<accession>H6L6N3</accession>
<evidence type="ECO:0000256" key="5">
    <source>
        <dbReference type="ARBA" id="ARBA00022989"/>
    </source>
</evidence>
<comment type="subcellular location">
    <subcellularLocation>
        <location evidence="1">Membrane</location>
        <topology evidence="1">Multi-pass membrane protein</topology>
    </subcellularLocation>
</comment>
<dbReference type="Pfam" id="PF13727">
    <property type="entry name" value="CoA_binding_3"/>
    <property type="match status" value="1"/>
</dbReference>
<keyword evidence="3 9" id="KW-0808">Transferase</keyword>
<feature type="transmembrane region" description="Helical" evidence="7">
    <location>
        <begin position="49"/>
        <end position="68"/>
    </location>
</feature>
<evidence type="ECO:0000256" key="7">
    <source>
        <dbReference type="SAM" id="Phobius"/>
    </source>
</evidence>
<dbReference type="Pfam" id="PF02397">
    <property type="entry name" value="Bac_transf"/>
    <property type="match status" value="1"/>
</dbReference>
<feature type="transmembrane region" description="Helical" evidence="7">
    <location>
        <begin position="7"/>
        <end position="29"/>
    </location>
</feature>
<evidence type="ECO:0000259" key="8">
    <source>
        <dbReference type="Pfam" id="PF02397"/>
    </source>
</evidence>
<dbReference type="NCBIfam" id="TIGR03025">
    <property type="entry name" value="EPS_sugtrans"/>
    <property type="match status" value="1"/>
</dbReference>
<evidence type="ECO:0000256" key="1">
    <source>
        <dbReference type="ARBA" id="ARBA00004141"/>
    </source>
</evidence>
<dbReference type="EMBL" id="CP002831">
    <property type="protein sequence ID" value="AFC25279.1"/>
    <property type="molecule type" value="Genomic_DNA"/>
</dbReference>
<dbReference type="PANTHER" id="PTHR30576">
    <property type="entry name" value="COLANIC BIOSYNTHESIS UDP-GLUCOSE LIPID CARRIER TRANSFERASE"/>
    <property type="match status" value="1"/>
</dbReference>
<proteinExistence type="inferred from homology"/>
<dbReference type="HOGENOM" id="CLU_024920_0_0_10"/>
<reference evidence="9 10" key="1">
    <citation type="journal article" date="2012" name="Stand. Genomic Sci.">
        <title>Complete genome sequencing and analysis of Saprospira grandis str. Lewin, a predatory marine bacterium.</title>
        <authorList>
            <person name="Saw J.H."/>
            <person name="Yuryev A."/>
            <person name="Kanbe M."/>
            <person name="Hou S."/>
            <person name="Young A.G."/>
            <person name="Aizawa S."/>
            <person name="Alam M."/>
        </authorList>
    </citation>
    <scope>NUCLEOTIDE SEQUENCE [LARGE SCALE GENOMIC DNA]</scope>
    <source>
        <strain evidence="9 10">Lewin</strain>
    </source>
</reference>
<keyword evidence="4 7" id="KW-0812">Transmembrane</keyword>
<evidence type="ECO:0000313" key="9">
    <source>
        <dbReference type="EMBL" id="AFC25279.1"/>
    </source>
</evidence>
<feature type="transmembrane region" description="Helical" evidence="7">
    <location>
        <begin position="287"/>
        <end position="309"/>
    </location>
</feature>
<evidence type="ECO:0000313" key="10">
    <source>
        <dbReference type="Proteomes" id="UP000007519"/>
    </source>
</evidence>
<keyword evidence="6 7" id="KW-0472">Membrane</keyword>
<dbReference type="Proteomes" id="UP000007519">
    <property type="component" value="Chromosome"/>
</dbReference>
<dbReference type="eggNOG" id="COG1086">
    <property type="taxonomic scope" value="Bacteria"/>
</dbReference>
<gene>
    <name evidence="9" type="primary">wcaJ</name>
    <name evidence="9" type="ordered locus">SGRA_2551</name>
</gene>
<feature type="transmembrane region" description="Helical" evidence="7">
    <location>
        <begin position="84"/>
        <end position="104"/>
    </location>
</feature>
<dbReference type="GO" id="GO:0016020">
    <property type="term" value="C:membrane"/>
    <property type="evidence" value="ECO:0007669"/>
    <property type="project" value="UniProtKB-SubCell"/>
</dbReference>
<dbReference type="KEGG" id="sgn:SGRA_2551"/>
<feature type="domain" description="Bacterial sugar transferase" evidence="8">
    <location>
        <begin position="285"/>
        <end position="467"/>
    </location>
</feature>
<keyword evidence="5 7" id="KW-1133">Transmembrane helix</keyword>
<dbReference type="STRING" id="984262.SGRA_2551"/>
<dbReference type="eggNOG" id="COG2148">
    <property type="taxonomic scope" value="Bacteria"/>
</dbReference>